<protein>
    <recommendedName>
        <fullName evidence="1">CdiI immunity protein domain-containing protein</fullName>
    </recommendedName>
</protein>
<dbReference type="InterPro" id="IPR041129">
    <property type="entry name" value="CdiI_2"/>
</dbReference>
<dbReference type="AlphaFoldDB" id="A0A7W8L6D5"/>
<sequence>MKIDLTPSDKSWKTSQLIQSSVIFFGAYLNQDYELSGDTIADVVECYKQGTPVDAHERMLSEMGRFKREHPDPDRAFEETYGQDFSPDLWGRTAASFFEELTRLLSE</sequence>
<evidence type="ECO:0000313" key="3">
    <source>
        <dbReference type="Proteomes" id="UP000592820"/>
    </source>
</evidence>
<dbReference type="RefSeq" id="WP_184226419.1">
    <property type="nucleotide sequence ID" value="NZ_JACHDE010000004.1"/>
</dbReference>
<dbReference type="Pfam" id="PF18593">
    <property type="entry name" value="CdiI_2"/>
    <property type="match status" value="1"/>
</dbReference>
<gene>
    <name evidence="2" type="ORF">HDG41_003028</name>
</gene>
<dbReference type="EMBL" id="JACHDE010000004">
    <property type="protein sequence ID" value="MBB5400973.1"/>
    <property type="molecule type" value="Genomic_DNA"/>
</dbReference>
<comment type="caution">
    <text evidence="2">The sequence shown here is derived from an EMBL/GenBank/DDBJ whole genome shotgun (WGS) entry which is preliminary data.</text>
</comment>
<evidence type="ECO:0000259" key="1">
    <source>
        <dbReference type="Pfam" id="PF18593"/>
    </source>
</evidence>
<name>A0A7W8L6D5_9BURK</name>
<feature type="domain" description="CdiI immunity protein" evidence="1">
    <location>
        <begin position="24"/>
        <end position="104"/>
    </location>
</feature>
<proteinExistence type="predicted"/>
<evidence type="ECO:0000313" key="2">
    <source>
        <dbReference type="EMBL" id="MBB5400973.1"/>
    </source>
</evidence>
<organism evidence="2 3">
    <name type="scientific">Paraburkholderia youngii</name>
    <dbReference type="NCBI Taxonomy" id="2782701"/>
    <lineage>
        <taxon>Bacteria</taxon>
        <taxon>Pseudomonadati</taxon>
        <taxon>Pseudomonadota</taxon>
        <taxon>Betaproteobacteria</taxon>
        <taxon>Burkholderiales</taxon>
        <taxon>Burkholderiaceae</taxon>
        <taxon>Paraburkholderia</taxon>
    </lineage>
</organism>
<reference evidence="2 3" key="1">
    <citation type="submission" date="2020-08" db="EMBL/GenBank/DDBJ databases">
        <title>Genomic Encyclopedia of Type Strains, Phase IV (KMG-V): Genome sequencing to study the core and pangenomes of soil and plant-associated prokaryotes.</title>
        <authorList>
            <person name="Whitman W."/>
        </authorList>
    </citation>
    <scope>NUCLEOTIDE SEQUENCE [LARGE SCALE GENOMIC DNA]</scope>
    <source>
        <strain evidence="2 3">JPY162</strain>
    </source>
</reference>
<dbReference type="Proteomes" id="UP000592820">
    <property type="component" value="Unassembled WGS sequence"/>
</dbReference>
<accession>A0A7W8L6D5</accession>